<dbReference type="AlphaFoldDB" id="A0A127JRU2"/>
<name>A0A127JRU2_9BURK</name>
<gene>
    <name evidence="1" type="ORF">UC35_07110</name>
</gene>
<reference evidence="1 2" key="1">
    <citation type="journal article" date="2014" name="Int. J. Syst. Evol. Microbiol.">
        <title>Ramlibacter solisilvae sp. nov., isolated from forest soil, and emended description of the genus Ramlibacter.</title>
        <authorList>
            <person name="Lee H.J."/>
            <person name="Lee S.H."/>
            <person name="Lee S.S."/>
            <person name="Lee J.S."/>
            <person name="Kim Y."/>
            <person name="Kim S.C."/>
            <person name="Jeon C.O."/>
        </authorList>
    </citation>
    <scope>NUCLEOTIDE SEQUENCE [LARGE SCALE GENOMIC DNA]</scope>
    <source>
        <strain evidence="1 2">5-10</strain>
    </source>
</reference>
<accession>A0A127JRU2</accession>
<dbReference type="EMBL" id="CP010951">
    <property type="protein sequence ID" value="AMO22690.1"/>
    <property type="molecule type" value="Genomic_DNA"/>
</dbReference>
<evidence type="ECO:0000313" key="2">
    <source>
        <dbReference type="Proteomes" id="UP000070433"/>
    </source>
</evidence>
<protein>
    <submittedName>
        <fullName evidence="1">Uncharacterized protein</fullName>
    </submittedName>
</protein>
<evidence type="ECO:0000313" key="1">
    <source>
        <dbReference type="EMBL" id="AMO22690.1"/>
    </source>
</evidence>
<sequence>MLLSGWVQVLPGRQTRRELFLAHVWLYGVPIWEFEFRRRDLRQDIGMIDAEIVFLEDSPRPIMARTPIGLITPLTEPRLIDHTL</sequence>
<proteinExistence type="predicted"/>
<dbReference type="Proteomes" id="UP000070433">
    <property type="component" value="Chromosome"/>
</dbReference>
<organism evidence="1 2">
    <name type="scientific">Ramlibacter tataouinensis</name>
    <dbReference type="NCBI Taxonomy" id="94132"/>
    <lineage>
        <taxon>Bacteria</taxon>
        <taxon>Pseudomonadati</taxon>
        <taxon>Pseudomonadota</taxon>
        <taxon>Betaproteobacteria</taxon>
        <taxon>Burkholderiales</taxon>
        <taxon>Comamonadaceae</taxon>
        <taxon>Ramlibacter</taxon>
    </lineage>
</organism>
<keyword evidence="2" id="KW-1185">Reference proteome</keyword>